<keyword evidence="4" id="KW-1185">Reference proteome</keyword>
<accession>A0AAD9UVM7</accession>
<name>A0AAD9UVM7_ACRCE</name>
<evidence type="ECO:0000256" key="2">
    <source>
        <dbReference type="SAM" id="MobiDB-lite"/>
    </source>
</evidence>
<feature type="coiled-coil region" evidence="1">
    <location>
        <begin position="49"/>
        <end position="83"/>
    </location>
</feature>
<gene>
    <name evidence="3" type="ORF">P5673_027756</name>
</gene>
<organism evidence="3 4">
    <name type="scientific">Acropora cervicornis</name>
    <name type="common">Staghorn coral</name>
    <dbReference type="NCBI Taxonomy" id="6130"/>
    <lineage>
        <taxon>Eukaryota</taxon>
        <taxon>Metazoa</taxon>
        <taxon>Cnidaria</taxon>
        <taxon>Anthozoa</taxon>
        <taxon>Hexacorallia</taxon>
        <taxon>Scleractinia</taxon>
        <taxon>Astrocoeniina</taxon>
        <taxon>Acroporidae</taxon>
        <taxon>Acropora</taxon>
    </lineage>
</organism>
<protein>
    <submittedName>
        <fullName evidence="3">Uncharacterized protein</fullName>
    </submittedName>
</protein>
<evidence type="ECO:0000313" key="3">
    <source>
        <dbReference type="EMBL" id="KAK2551357.1"/>
    </source>
</evidence>
<reference evidence="3" key="2">
    <citation type="journal article" date="2023" name="Science">
        <title>Genomic signatures of disease resistance in endangered staghorn corals.</title>
        <authorList>
            <person name="Vollmer S.V."/>
            <person name="Selwyn J.D."/>
            <person name="Despard B.A."/>
            <person name="Roesel C.L."/>
        </authorList>
    </citation>
    <scope>NUCLEOTIDE SEQUENCE</scope>
    <source>
        <strain evidence="3">K2</strain>
    </source>
</reference>
<comment type="caution">
    <text evidence="3">The sequence shown here is derived from an EMBL/GenBank/DDBJ whole genome shotgun (WGS) entry which is preliminary data.</text>
</comment>
<dbReference type="AlphaFoldDB" id="A0AAD9UVM7"/>
<dbReference type="Proteomes" id="UP001249851">
    <property type="component" value="Unassembled WGS sequence"/>
</dbReference>
<keyword evidence="1" id="KW-0175">Coiled coil</keyword>
<dbReference type="EMBL" id="JARQWQ010000098">
    <property type="protein sequence ID" value="KAK2551357.1"/>
    <property type="molecule type" value="Genomic_DNA"/>
</dbReference>
<evidence type="ECO:0000313" key="4">
    <source>
        <dbReference type="Proteomes" id="UP001249851"/>
    </source>
</evidence>
<evidence type="ECO:0000256" key="1">
    <source>
        <dbReference type="SAM" id="Coils"/>
    </source>
</evidence>
<feature type="region of interest" description="Disordered" evidence="2">
    <location>
        <begin position="1"/>
        <end position="25"/>
    </location>
</feature>
<reference evidence="3" key="1">
    <citation type="journal article" date="2023" name="G3 (Bethesda)">
        <title>Whole genome assembly and annotation of the endangered Caribbean coral Acropora cervicornis.</title>
        <authorList>
            <person name="Selwyn J.D."/>
            <person name="Vollmer S.V."/>
        </authorList>
    </citation>
    <scope>NUCLEOTIDE SEQUENCE</scope>
    <source>
        <strain evidence="3">K2</strain>
    </source>
</reference>
<sequence length="198" mass="22552">MNQESGNTKKKKDIKPAAAHPKQKLNRIKKIVENSDESQEVIGLLRQQLAKRTEECHDLRLRLENIEALLEKLQASVSKIEHRMSKSDTNVNREGRLDGLEEQLSVNHCNLLDSPVLPAWADETPMKVREPLHDIQDLSTIDFTTLDDLHEDNQATPRVHQASTSQEVGEDLISQCVMPTRVKSIKTTLSRPQRCKIH</sequence>
<proteinExistence type="predicted"/>